<comment type="caution">
    <text evidence="1">The sequence shown here is derived from an EMBL/GenBank/DDBJ whole genome shotgun (WGS) entry which is preliminary data.</text>
</comment>
<keyword evidence="2" id="KW-1185">Reference proteome</keyword>
<dbReference type="Proteomes" id="UP001610334">
    <property type="component" value="Unassembled WGS sequence"/>
</dbReference>
<dbReference type="SUPFAM" id="SSF51905">
    <property type="entry name" value="FAD/NAD(P)-binding domain"/>
    <property type="match status" value="1"/>
</dbReference>
<dbReference type="PANTHER" id="PTHR37417">
    <property type="entry name" value="67 KDA MYOSIN-CROSS-REACTIVE ANTIGEN FAMILY PROTEIN (AFU_ORTHOLOGUE AFUA_5G09970)"/>
    <property type="match status" value="1"/>
</dbReference>
<dbReference type="InterPro" id="IPR010354">
    <property type="entry name" value="Oleate_hydratase"/>
</dbReference>
<dbReference type="PANTHER" id="PTHR37417:SF2">
    <property type="entry name" value="67 KDA MYOSIN-CROSS-REACTIVE ANTIGEN FAMILY PROTEIN (AFU_ORTHOLOGUE AFUA_5G09970)"/>
    <property type="match status" value="1"/>
</dbReference>
<gene>
    <name evidence="1" type="ORF">BJX63DRAFT_442681</name>
</gene>
<dbReference type="Gene3D" id="3.50.50.60">
    <property type="entry name" value="FAD/NAD(P)-binding domain"/>
    <property type="match status" value="2"/>
</dbReference>
<name>A0ABR4HGX0_9EURO</name>
<dbReference type="Pfam" id="PF06100">
    <property type="entry name" value="MCRA"/>
    <property type="match status" value="1"/>
</dbReference>
<dbReference type="InterPro" id="IPR036188">
    <property type="entry name" value="FAD/NAD-bd_sf"/>
</dbReference>
<proteinExistence type="predicted"/>
<accession>A0ABR4HGX0</accession>
<protein>
    <submittedName>
        <fullName evidence="1">Streptococcal 67 kDa myosin-cross-reactive antigen like protein</fullName>
    </submittedName>
</protein>
<dbReference type="EMBL" id="JBFXLT010000036">
    <property type="protein sequence ID" value="KAL2814018.1"/>
    <property type="molecule type" value="Genomic_DNA"/>
</dbReference>
<organism evidence="1 2">
    <name type="scientific">Aspergillus granulosus</name>
    <dbReference type="NCBI Taxonomy" id="176169"/>
    <lineage>
        <taxon>Eukaryota</taxon>
        <taxon>Fungi</taxon>
        <taxon>Dikarya</taxon>
        <taxon>Ascomycota</taxon>
        <taxon>Pezizomycotina</taxon>
        <taxon>Eurotiomycetes</taxon>
        <taxon>Eurotiomycetidae</taxon>
        <taxon>Eurotiales</taxon>
        <taxon>Aspergillaceae</taxon>
        <taxon>Aspergillus</taxon>
        <taxon>Aspergillus subgen. Nidulantes</taxon>
    </lineage>
</organism>
<sequence>MSSQRCSQTEQTNPPTLECWLVGGGTALLAAAVHLIREANVSGRHIHIIEIHSHSGHEVTNYGNPKSGYTVHAGLQPSFHEPCTKHFLSLVPHPCEPAKTLLDVSESSKRVAWNKQTWTRLLKQSQFGPARMDANRMHMRLKDQIDLATFLLESENGLGDRSIRQCFDPEFFDSTFWVLWSTTFAIQSQHSAAEFQRHLSKYLDKLEHLSGPHIMDQMQYMFRDSVLVPTIDFLKRSGVTFEKHGNVEIFTDHGKRGLVASRINLLAEHGTSVTISVRPTDIVIASLGPSSSPSVLGSHHRSPASELRVADGENGDAWALWNQLASENQQFGNPANFNSRLSESKLVTFTITLRSPVFIELYTRLTNNEPGAGTFTTVADCAWHLTINVPRQPVFPDQPQNIQVIWGYGVSPERNGDYISKPMYACSGEEIMAELLAHLQFPAAAILPTTTLIPCIMPYATSSLLTRRPGDRPSIIPNNVGNMALVGQFVDIPNDTTFSMDYNIRSAQIAVYELMGLDLKPPAPSRSHFMRIFDLLK</sequence>
<reference evidence="1 2" key="1">
    <citation type="submission" date="2024-07" db="EMBL/GenBank/DDBJ databases">
        <title>Section-level genome sequencing and comparative genomics of Aspergillus sections Usti and Cavernicolus.</title>
        <authorList>
            <consortium name="Lawrence Berkeley National Laboratory"/>
            <person name="Nybo J.L."/>
            <person name="Vesth T.C."/>
            <person name="Theobald S."/>
            <person name="Frisvad J.C."/>
            <person name="Larsen T.O."/>
            <person name="Kjaerboelling I."/>
            <person name="Rothschild-Mancinelli K."/>
            <person name="Lyhne E.K."/>
            <person name="Kogle M.E."/>
            <person name="Barry K."/>
            <person name="Clum A."/>
            <person name="Na H."/>
            <person name="Ledsgaard L."/>
            <person name="Lin J."/>
            <person name="Lipzen A."/>
            <person name="Kuo A."/>
            <person name="Riley R."/>
            <person name="Mondo S."/>
            <person name="Labutti K."/>
            <person name="Haridas S."/>
            <person name="Pangalinan J."/>
            <person name="Salamov A.A."/>
            <person name="Simmons B.A."/>
            <person name="Magnuson J.K."/>
            <person name="Chen J."/>
            <person name="Drula E."/>
            <person name="Henrissat B."/>
            <person name="Wiebenga A."/>
            <person name="Lubbers R.J."/>
            <person name="Gomes A.C."/>
            <person name="Makela M.R."/>
            <person name="Stajich J."/>
            <person name="Grigoriev I.V."/>
            <person name="Mortensen U.H."/>
            <person name="De Vries R.P."/>
            <person name="Baker S.E."/>
            <person name="Andersen M.R."/>
        </authorList>
    </citation>
    <scope>NUCLEOTIDE SEQUENCE [LARGE SCALE GENOMIC DNA]</scope>
    <source>
        <strain evidence="1 2">CBS 588.65</strain>
    </source>
</reference>
<evidence type="ECO:0000313" key="1">
    <source>
        <dbReference type="EMBL" id="KAL2814018.1"/>
    </source>
</evidence>
<dbReference type="Gene3D" id="3.30.9.80">
    <property type="match status" value="1"/>
</dbReference>
<evidence type="ECO:0000313" key="2">
    <source>
        <dbReference type="Proteomes" id="UP001610334"/>
    </source>
</evidence>